<keyword evidence="5" id="KW-1185">Reference proteome</keyword>
<proteinExistence type="predicted"/>
<dbReference type="RefSeq" id="WP_120674473.1">
    <property type="nucleotide sequence ID" value="NZ_RBAL01000001.1"/>
</dbReference>
<dbReference type="Pfam" id="PF14018">
    <property type="entry name" value="DUF4234"/>
    <property type="match status" value="1"/>
</dbReference>
<protein>
    <submittedName>
        <fullName evidence="4">DUF4234 domain-containing protein</fullName>
    </submittedName>
</protein>
<feature type="compositionally biased region" description="Low complexity" evidence="1">
    <location>
        <begin position="31"/>
        <end position="46"/>
    </location>
</feature>
<sequence length="219" mass="23198">MSNYQTPPGPQGVPAQGGQPGPYPQAPGQPGPYQAPGQPGPYAQPGQPGPYAPGPQQAGPQAGQGGYPPAPYPGAPGQPGLPAQPVGFGLAMKRRSPAAAWIGLPLITFGIYRIVWYYKINKELKEYDQRVEVNPGMAVVTILFGIFLIIPPFVSLYNTGKRIAQAQRSAGLAQTCSPVVGLLLMFLWGLGALYYQVELNKIIDHYNAPPQGTQVPLAV</sequence>
<feature type="compositionally biased region" description="Pro residues" evidence="1">
    <location>
        <begin position="21"/>
        <end position="30"/>
    </location>
</feature>
<evidence type="ECO:0000256" key="1">
    <source>
        <dbReference type="SAM" id="MobiDB-lite"/>
    </source>
</evidence>
<feature type="transmembrane region" description="Helical" evidence="2">
    <location>
        <begin position="98"/>
        <end position="118"/>
    </location>
</feature>
<gene>
    <name evidence="4" type="ORF">D7294_01230</name>
</gene>
<evidence type="ECO:0000256" key="2">
    <source>
        <dbReference type="SAM" id="Phobius"/>
    </source>
</evidence>
<keyword evidence="2" id="KW-1133">Transmembrane helix</keyword>
<evidence type="ECO:0000313" key="5">
    <source>
        <dbReference type="Proteomes" id="UP000272474"/>
    </source>
</evidence>
<feature type="region of interest" description="Disordered" evidence="1">
    <location>
        <begin position="1"/>
        <end position="79"/>
    </location>
</feature>
<dbReference type="InterPro" id="IPR025328">
    <property type="entry name" value="DUF4234"/>
</dbReference>
<accession>A0A3A9ZEV4</accession>
<evidence type="ECO:0000259" key="3">
    <source>
        <dbReference type="Pfam" id="PF14018"/>
    </source>
</evidence>
<feature type="transmembrane region" description="Helical" evidence="2">
    <location>
        <begin position="138"/>
        <end position="158"/>
    </location>
</feature>
<reference evidence="4 5" key="1">
    <citation type="journal article" date="2014" name="Int. J. Syst. Evol. Microbiol.">
        <title>Streptomyces hoynatensis sp. nov., isolated from deep marine sediment.</title>
        <authorList>
            <person name="Veyisoglu A."/>
            <person name="Sahin N."/>
        </authorList>
    </citation>
    <scope>NUCLEOTIDE SEQUENCE [LARGE SCALE GENOMIC DNA]</scope>
    <source>
        <strain evidence="4 5">KCTC 29097</strain>
    </source>
</reference>
<keyword evidence="2" id="KW-0812">Transmembrane</keyword>
<organism evidence="4 5">
    <name type="scientific">Streptomyces hoynatensis</name>
    <dbReference type="NCBI Taxonomy" id="1141874"/>
    <lineage>
        <taxon>Bacteria</taxon>
        <taxon>Bacillati</taxon>
        <taxon>Actinomycetota</taxon>
        <taxon>Actinomycetes</taxon>
        <taxon>Kitasatosporales</taxon>
        <taxon>Streptomycetaceae</taxon>
        <taxon>Streptomyces</taxon>
    </lineage>
</organism>
<keyword evidence="2" id="KW-0472">Membrane</keyword>
<dbReference type="Proteomes" id="UP000272474">
    <property type="component" value="Unassembled WGS sequence"/>
</dbReference>
<feature type="transmembrane region" description="Helical" evidence="2">
    <location>
        <begin position="179"/>
        <end position="197"/>
    </location>
</feature>
<feature type="domain" description="DUF4234" evidence="3">
    <location>
        <begin position="98"/>
        <end position="165"/>
    </location>
</feature>
<dbReference type="EMBL" id="RBAL01000001">
    <property type="protein sequence ID" value="RKN46868.1"/>
    <property type="molecule type" value="Genomic_DNA"/>
</dbReference>
<comment type="caution">
    <text evidence="4">The sequence shown here is derived from an EMBL/GenBank/DDBJ whole genome shotgun (WGS) entry which is preliminary data.</text>
</comment>
<dbReference type="OrthoDB" id="4945834at2"/>
<evidence type="ECO:0000313" key="4">
    <source>
        <dbReference type="EMBL" id="RKN46868.1"/>
    </source>
</evidence>
<name>A0A3A9ZEV4_9ACTN</name>
<dbReference type="AlphaFoldDB" id="A0A3A9ZEV4"/>